<dbReference type="GO" id="GO:0008270">
    <property type="term" value="F:zinc ion binding"/>
    <property type="evidence" value="ECO:0007669"/>
    <property type="project" value="InterPro"/>
</dbReference>
<dbReference type="PROSITE" id="PS50048">
    <property type="entry name" value="ZN2_CY6_FUNGAL_2"/>
    <property type="match status" value="1"/>
</dbReference>
<dbReference type="SMART" id="SM00906">
    <property type="entry name" value="Fungal_trans"/>
    <property type="match status" value="1"/>
</dbReference>
<feature type="region of interest" description="Disordered" evidence="3">
    <location>
        <begin position="117"/>
        <end position="203"/>
    </location>
</feature>
<evidence type="ECO:0000259" key="4">
    <source>
        <dbReference type="PROSITE" id="PS50048"/>
    </source>
</evidence>
<feature type="compositionally biased region" description="Polar residues" evidence="3">
    <location>
        <begin position="191"/>
        <end position="203"/>
    </location>
</feature>
<dbReference type="GO" id="GO:0000981">
    <property type="term" value="F:DNA-binding transcription factor activity, RNA polymerase II-specific"/>
    <property type="evidence" value="ECO:0007669"/>
    <property type="project" value="InterPro"/>
</dbReference>
<dbReference type="EMBL" id="KZ679008">
    <property type="protein sequence ID" value="PSS22725.1"/>
    <property type="molecule type" value="Genomic_DNA"/>
</dbReference>
<name>A0A2T3B787_AMORE</name>
<dbReference type="CDD" id="cd00067">
    <property type="entry name" value="GAL4"/>
    <property type="match status" value="1"/>
</dbReference>
<dbReference type="SUPFAM" id="SSF57701">
    <property type="entry name" value="Zn2/Cys6 DNA-binding domain"/>
    <property type="match status" value="1"/>
</dbReference>
<keyword evidence="6" id="KW-1185">Reference proteome</keyword>
<dbReference type="InterPro" id="IPR050987">
    <property type="entry name" value="AtrR-like"/>
</dbReference>
<reference evidence="5 6" key="1">
    <citation type="journal article" date="2018" name="New Phytol.">
        <title>Comparative genomics and transcriptomics depict ericoid mycorrhizal fungi as versatile saprotrophs and plant mutualists.</title>
        <authorList>
            <person name="Martino E."/>
            <person name="Morin E."/>
            <person name="Grelet G.A."/>
            <person name="Kuo A."/>
            <person name="Kohler A."/>
            <person name="Daghino S."/>
            <person name="Barry K.W."/>
            <person name="Cichocki N."/>
            <person name="Clum A."/>
            <person name="Dockter R.B."/>
            <person name="Hainaut M."/>
            <person name="Kuo R.C."/>
            <person name="LaButti K."/>
            <person name="Lindahl B.D."/>
            <person name="Lindquist E.A."/>
            <person name="Lipzen A."/>
            <person name="Khouja H.R."/>
            <person name="Magnuson J."/>
            <person name="Murat C."/>
            <person name="Ohm R.A."/>
            <person name="Singer S.W."/>
            <person name="Spatafora J.W."/>
            <person name="Wang M."/>
            <person name="Veneault-Fourrey C."/>
            <person name="Henrissat B."/>
            <person name="Grigoriev I.V."/>
            <person name="Martin F.M."/>
            <person name="Perotto S."/>
        </authorList>
    </citation>
    <scope>NUCLEOTIDE SEQUENCE [LARGE SCALE GENOMIC DNA]</scope>
    <source>
        <strain evidence="5 6">ATCC 22711</strain>
    </source>
</reference>
<gene>
    <name evidence="5" type="ORF">M430DRAFT_33483</name>
</gene>
<accession>A0A2T3B787</accession>
<dbReference type="InterPro" id="IPR001138">
    <property type="entry name" value="Zn2Cys6_DnaBD"/>
</dbReference>
<keyword evidence="2" id="KW-0539">Nucleus</keyword>
<dbReference type="PANTHER" id="PTHR46910">
    <property type="entry name" value="TRANSCRIPTION FACTOR PDR1"/>
    <property type="match status" value="1"/>
</dbReference>
<dbReference type="GO" id="GO:0006351">
    <property type="term" value="P:DNA-templated transcription"/>
    <property type="evidence" value="ECO:0007669"/>
    <property type="project" value="InterPro"/>
</dbReference>
<dbReference type="Pfam" id="PF04082">
    <property type="entry name" value="Fungal_trans"/>
    <property type="match status" value="1"/>
</dbReference>
<protein>
    <recommendedName>
        <fullName evidence="4">Zn(2)-C6 fungal-type domain-containing protein</fullName>
    </recommendedName>
</protein>
<dbReference type="Pfam" id="PF00172">
    <property type="entry name" value="Zn_clus"/>
    <property type="match status" value="1"/>
</dbReference>
<evidence type="ECO:0000256" key="1">
    <source>
        <dbReference type="ARBA" id="ARBA00022723"/>
    </source>
</evidence>
<dbReference type="AlphaFoldDB" id="A0A2T3B787"/>
<evidence type="ECO:0000313" key="5">
    <source>
        <dbReference type="EMBL" id="PSS22725.1"/>
    </source>
</evidence>
<dbReference type="InterPro" id="IPR007219">
    <property type="entry name" value="XnlR_reg_dom"/>
</dbReference>
<organism evidence="5 6">
    <name type="scientific">Amorphotheca resinae ATCC 22711</name>
    <dbReference type="NCBI Taxonomy" id="857342"/>
    <lineage>
        <taxon>Eukaryota</taxon>
        <taxon>Fungi</taxon>
        <taxon>Dikarya</taxon>
        <taxon>Ascomycota</taxon>
        <taxon>Pezizomycotina</taxon>
        <taxon>Leotiomycetes</taxon>
        <taxon>Helotiales</taxon>
        <taxon>Amorphothecaceae</taxon>
        <taxon>Amorphotheca</taxon>
    </lineage>
</organism>
<dbReference type="OrthoDB" id="39175at2759"/>
<feature type="compositionally biased region" description="Polar residues" evidence="3">
    <location>
        <begin position="120"/>
        <end position="155"/>
    </location>
</feature>
<dbReference type="STRING" id="857342.A0A2T3B787"/>
<dbReference type="GO" id="GO:0003677">
    <property type="term" value="F:DNA binding"/>
    <property type="evidence" value="ECO:0007669"/>
    <property type="project" value="InterPro"/>
</dbReference>
<dbReference type="InterPro" id="IPR036864">
    <property type="entry name" value="Zn2-C6_fun-type_DNA-bd_sf"/>
</dbReference>
<feature type="compositionally biased region" description="Polar residues" evidence="3">
    <location>
        <begin position="171"/>
        <end position="182"/>
    </location>
</feature>
<dbReference type="InParanoid" id="A0A2T3B787"/>
<dbReference type="GeneID" id="36574458"/>
<feature type="domain" description="Zn(2)-C6 fungal-type" evidence="4">
    <location>
        <begin position="26"/>
        <end position="56"/>
    </location>
</feature>
<dbReference type="SMART" id="SM00066">
    <property type="entry name" value="GAL4"/>
    <property type="match status" value="1"/>
</dbReference>
<evidence type="ECO:0000256" key="3">
    <source>
        <dbReference type="SAM" id="MobiDB-lite"/>
    </source>
</evidence>
<proteinExistence type="predicted"/>
<dbReference type="PROSITE" id="PS00463">
    <property type="entry name" value="ZN2_CY6_FUNGAL_1"/>
    <property type="match status" value="1"/>
</dbReference>
<dbReference type="RefSeq" id="XP_024722771.1">
    <property type="nucleotide sequence ID" value="XM_024866377.1"/>
</dbReference>
<dbReference type="CDD" id="cd12148">
    <property type="entry name" value="fungal_TF_MHR"/>
    <property type="match status" value="1"/>
</dbReference>
<sequence>MMTVMHCDPSEAQNHASPKRTKRPVACHYCRLKKVRCNGEQPTCGNCIDRGEKCVYPALKRRSRRESHENNKVIMDRIARIEAILEEAYTPSQVRNGEDESQHIPAAEVVQKTSPYAPDQEQQLQQRIPLSPPQTDYSYQLLQCTPPQDAHTTALSHRRSSHTPAAGHVLDSSNPSPTSPNLGTHKEMSHKSPQVSQLVDSRTAYSESYRDVNDVDIDPLRPGQKTPMDQIIDNIHSPESPDWEYHGPASFLSLCSKAGIDWVAERTGSTEFAQIAMNFRRSTTKLLKLDHRLSTERAPEPDRETAFRYATEYFEKAPDAPFDIIVRSRFEARLRTHFDSAGTSEQDEDPAWYALRNVVYAQGCRLELGNKGYSFNYTKPQIAGWQYFENSLSKHSELCFSRTGLMAIQALLCMAFYAEALSCPKLEYMLASTALRLAQSKGLHRQPGSTWGISPQDTDQRNWIFWVLYIFEKHISQRSGRPSAIDDDDISCQIPTRIPSNNTNKLEFCTLSAKHAKISSLIAKRCSSVAAYRQTPDEVVRTVCELDRQLRDWRDLIPLSMRPGTVLDPTNLPRGLQTTHAIYLHYSYFGSLIGIHSIFTYPWSEMLGRDRSPSLRDQINASSEIVAEASRGIILMTRYINDIYAWTPTWLGFYYPILGLINLFVHVLKYPTAPTAPSDIALLDVVSGHLARIEFASSGQLSFSVARDLSGLARVATKRAKQNMLNENERQDSIIVADPAYEQMPTDDFDYGLDSINMNDFDMEDWSTLLPCDDFLQTT</sequence>
<dbReference type="Proteomes" id="UP000241818">
    <property type="component" value="Unassembled WGS sequence"/>
</dbReference>
<dbReference type="PANTHER" id="PTHR46910:SF25">
    <property type="entry name" value="ABC-TRANSPORTER-REGULATING TRANSCRIPTION FACTOR"/>
    <property type="match status" value="1"/>
</dbReference>
<evidence type="ECO:0000313" key="6">
    <source>
        <dbReference type="Proteomes" id="UP000241818"/>
    </source>
</evidence>
<evidence type="ECO:0000256" key="2">
    <source>
        <dbReference type="ARBA" id="ARBA00023242"/>
    </source>
</evidence>
<keyword evidence="1" id="KW-0479">Metal-binding</keyword>
<dbReference type="Gene3D" id="4.10.240.10">
    <property type="entry name" value="Zn(2)-C6 fungal-type DNA-binding domain"/>
    <property type="match status" value="1"/>
</dbReference>